<dbReference type="PANTHER" id="PTHR12135:SF0">
    <property type="entry name" value="DNA REPAIR PROTEIN COMPLEMENTING XP-C CELLS"/>
    <property type="match status" value="1"/>
</dbReference>
<keyword evidence="11" id="KW-1185">Reference proteome</keyword>
<evidence type="ECO:0000256" key="5">
    <source>
        <dbReference type="ARBA" id="ARBA00023242"/>
    </source>
</evidence>
<evidence type="ECO:0000256" key="1">
    <source>
        <dbReference type="ARBA" id="ARBA00004123"/>
    </source>
</evidence>
<dbReference type="GO" id="GO:0005737">
    <property type="term" value="C:cytoplasm"/>
    <property type="evidence" value="ECO:0007669"/>
    <property type="project" value="TreeGrafter"/>
</dbReference>
<dbReference type="STRING" id="61424.A0A2T9YZZ3"/>
<accession>A0A2T9YZZ3</accession>
<feature type="compositionally biased region" description="Polar residues" evidence="6">
    <location>
        <begin position="504"/>
        <end position="520"/>
    </location>
</feature>
<dbReference type="InterPro" id="IPR018327">
    <property type="entry name" value="BHD_2"/>
</dbReference>
<evidence type="ECO:0000259" key="8">
    <source>
        <dbReference type="SMART" id="SM01031"/>
    </source>
</evidence>
<feature type="domain" description="Rad4 beta-hairpin" evidence="8">
    <location>
        <begin position="483"/>
        <end position="557"/>
    </location>
</feature>
<dbReference type="GO" id="GO:0006298">
    <property type="term" value="P:mismatch repair"/>
    <property type="evidence" value="ECO:0007669"/>
    <property type="project" value="TreeGrafter"/>
</dbReference>
<dbReference type="OrthoDB" id="300780at2759"/>
<dbReference type="Gene3D" id="2.20.20.110">
    <property type="entry name" value="Rad4, beta-hairpin domain BHD1"/>
    <property type="match status" value="1"/>
</dbReference>
<name>A0A2T9YZZ3_9FUNG</name>
<evidence type="ECO:0008006" key="12">
    <source>
        <dbReference type="Google" id="ProtNLM"/>
    </source>
</evidence>
<feature type="domain" description="Rad4 beta-hairpin" evidence="9">
    <location>
        <begin position="585"/>
        <end position="675"/>
    </location>
</feature>
<gene>
    <name evidence="10" type="ORF">BB559_001854</name>
</gene>
<evidence type="ECO:0000313" key="10">
    <source>
        <dbReference type="EMBL" id="PVU97903.1"/>
    </source>
</evidence>
<dbReference type="Gene3D" id="3.30.70.2460">
    <property type="entry name" value="Rad4, beta-hairpin domain BHD3"/>
    <property type="match status" value="1"/>
</dbReference>
<dbReference type="Pfam" id="PF10405">
    <property type="entry name" value="BHD_3"/>
    <property type="match status" value="1"/>
</dbReference>
<dbReference type="SMART" id="SM01031">
    <property type="entry name" value="BHD_2"/>
    <property type="match status" value="1"/>
</dbReference>
<dbReference type="InterPro" id="IPR042488">
    <property type="entry name" value="Rad4_BHD3_sf"/>
</dbReference>
<dbReference type="InterPro" id="IPR038765">
    <property type="entry name" value="Papain-like_cys_pep_sf"/>
</dbReference>
<dbReference type="Proteomes" id="UP000245699">
    <property type="component" value="Unassembled WGS sequence"/>
</dbReference>
<dbReference type="GO" id="GO:0071942">
    <property type="term" value="C:XPC complex"/>
    <property type="evidence" value="ECO:0007669"/>
    <property type="project" value="TreeGrafter"/>
</dbReference>
<evidence type="ECO:0000256" key="2">
    <source>
        <dbReference type="ARBA" id="ARBA00009525"/>
    </source>
</evidence>
<dbReference type="Pfam" id="PF10404">
    <property type="entry name" value="BHD_2"/>
    <property type="match status" value="1"/>
</dbReference>
<evidence type="ECO:0000256" key="6">
    <source>
        <dbReference type="SAM" id="MobiDB-lite"/>
    </source>
</evidence>
<dbReference type="AlphaFoldDB" id="A0A2T9YZZ3"/>
<organism evidence="10 11">
    <name type="scientific">Furculomyces boomerangus</name>
    <dbReference type="NCBI Taxonomy" id="61424"/>
    <lineage>
        <taxon>Eukaryota</taxon>
        <taxon>Fungi</taxon>
        <taxon>Fungi incertae sedis</taxon>
        <taxon>Zoopagomycota</taxon>
        <taxon>Kickxellomycotina</taxon>
        <taxon>Harpellomycetes</taxon>
        <taxon>Harpellales</taxon>
        <taxon>Harpellaceae</taxon>
        <taxon>Furculomyces</taxon>
    </lineage>
</organism>
<evidence type="ECO:0000313" key="11">
    <source>
        <dbReference type="Proteomes" id="UP000245699"/>
    </source>
</evidence>
<dbReference type="SMART" id="SM01030">
    <property type="entry name" value="BHD_1"/>
    <property type="match status" value="1"/>
</dbReference>
<reference evidence="10 11" key="1">
    <citation type="journal article" date="2018" name="MBio">
        <title>Comparative Genomics Reveals the Core Gene Toolbox for the Fungus-Insect Symbiosis.</title>
        <authorList>
            <person name="Wang Y."/>
            <person name="Stata M."/>
            <person name="Wang W."/>
            <person name="Stajich J.E."/>
            <person name="White M.M."/>
            <person name="Moncalvo J.M."/>
        </authorList>
    </citation>
    <scope>NUCLEOTIDE SEQUENCE [LARGE SCALE GENOMIC DNA]</scope>
    <source>
        <strain evidence="10 11">AUS-77-4</strain>
    </source>
</reference>
<dbReference type="Gene3D" id="3.90.260.10">
    <property type="entry name" value="Transglutaminase-like"/>
    <property type="match status" value="1"/>
</dbReference>
<dbReference type="InterPro" id="IPR018325">
    <property type="entry name" value="Rad4/PNGase_transGLS-fold"/>
</dbReference>
<dbReference type="GO" id="GO:0003697">
    <property type="term" value="F:single-stranded DNA binding"/>
    <property type="evidence" value="ECO:0007669"/>
    <property type="project" value="TreeGrafter"/>
</dbReference>
<proteinExistence type="inferred from homology"/>
<feature type="region of interest" description="Disordered" evidence="6">
    <location>
        <begin position="494"/>
        <end position="536"/>
    </location>
</feature>
<feature type="region of interest" description="Disordered" evidence="6">
    <location>
        <begin position="287"/>
        <end position="306"/>
    </location>
</feature>
<dbReference type="InterPro" id="IPR018326">
    <property type="entry name" value="Rad4_beta-hairpin_dom1"/>
</dbReference>
<comment type="subcellular location">
    <subcellularLocation>
        <location evidence="1">Nucleus</location>
    </subcellularLocation>
</comment>
<sequence>MTTNNSESDSSQFVFEYEFDNDDEDSDFVPVELPEDTQETTNNLPISNYTFSKNNDPAFDSIFELSTNNNQQYSSSSQDENDGVSVFFSTEEINLAGNTKKSKRIGISKKDREDRYLLHKTHLLSLVASTILLNRFVNHPLLKSWSLSLLSAESINTLETFSIQNSTTYKKRLSVATVNIHNITNIICPKINSFFTSISKINYSKENTKPEYTHESMFALINSIETNNFCFISSNSLWIQPLVIASILRTYLIECRMVFALQPVSLKVKTKEIQDLKANYFQNISSNTNQSHNKNQSANDKPKTQTDPKLIPWCEILDYKKAEWICIHTQTGKLSLDPILSTTNIFKKDNPYPYIFAIDKTSFIKDITEKHINFFTLLLSKYRIEEKFLSSLINDFVANLTRSKHNFGTFKHKESKISRIENKSIQNRKLYEVMPTRLSDFLNHPYYVLLKHLKTNQMLNPKARPIAYFRGTPVYPRTSVYDLFTKDQWLRKGRQVKEDEQPTKVIQKSTNQSSVQQNPLNKRKRDNREIVNHSSDEDNDLGMLGYTYYKDVEYTDPSLQGTKNVYGLWQTQDIVTPELLENGKIPRNKYNKIDLFHEKMLPRGTTHIPIPNFSKVCIDLKVDFVEATTKFRFEYAYKTRKNVPESSTKKGGRMVPVTEGVVVLEKDVDLLLDAYKQQQDAKRKQVDSILVQRAINNWKKMYISMETKHRLFKEYLS</sequence>
<evidence type="ECO:0000259" key="7">
    <source>
        <dbReference type="SMART" id="SM01030"/>
    </source>
</evidence>
<dbReference type="InterPro" id="IPR036985">
    <property type="entry name" value="Transglutaminase-like_sf"/>
</dbReference>
<dbReference type="GO" id="GO:0006289">
    <property type="term" value="P:nucleotide-excision repair"/>
    <property type="evidence" value="ECO:0007669"/>
    <property type="project" value="InterPro"/>
</dbReference>
<dbReference type="SMART" id="SM01032">
    <property type="entry name" value="BHD_3"/>
    <property type="match status" value="1"/>
</dbReference>
<keyword evidence="4" id="KW-0234">DNA repair</keyword>
<comment type="similarity">
    <text evidence="2">Belongs to the XPC family.</text>
</comment>
<dbReference type="Pfam" id="PF03835">
    <property type="entry name" value="Rad4"/>
    <property type="match status" value="1"/>
</dbReference>
<dbReference type="InterPro" id="IPR004583">
    <property type="entry name" value="DNA_repair_Rad4"/>
</dbReference>
<dbReference type="Pfam" id="PF10403">
    <property type="entry name" value="BHD_1"/>
    <property type="match status" value="1"/>
</dbReference>
<evidence type="ECO:0000259" key="9">
    <source>
        <dbReference type="SMART" id="SM01032"/>
    </source>
</evidence>
<evidence type="ECO:0000256" key="4">
    <source>
        <dbReference type="ARBA" id="ARBA00023204"/>
    </source>
</evidence>
<dbReference type="GO" id="GO:0000111">
    <property type="term" value="C:nucleotide-excision repair factor 2 complex"/>
    <property type="evidence" value="ECO:0007669"/>
    <property type="project" value="TreeGrafter"/>
</dbReference>
<comment type="caution">
    <text evidence="10">The sequence shown here is derived from an EMBL/GenBank/DDBJ whole genome shotgun (WGS) entry which is preliminary data.</text>
</comment>
<feature type="compositionally biased region" description="Polar residues" evidence="6">
    <location>
        <begin position="287"/>
        <end position="299"/>
    </location>
</feature>
<protein>
    <recommendedName>
        <fullName evidence="12">Rad4 beta-hairpin domain-containing protein</fullName>
    </recommendedName>
</protein>
<evidence type="ECO:0000256" key="3">
    <source>
        <dbReference type="ARBA" id="ARBA00022763"/>
    </source>
</evidence>
<feature type="compositionally biased region" description="Basic and acidic residues" evidence="6">
    <location>
        <begin position="526"/>
        <end position="536"/>
    </location>
</feature>
<dbReference type="SUPFAM" id="SSF54001">
    <property type="entry name" value="Cysteine proteinases"/>
    <property type="match status" value="1"/>
</dbReference>
<keyword evidence="3" id="KW-0227">DNA damage</keyword>
<dbReference type="InterPro" id="IPR018328">
    <property type="entry name" value="Rad4_beta-hairpin_dom3"/>
</dbReference>
<feature type="domain" description="Rad4 beta-hairpin" evidence="7">
    <location>
        <begin position="430"/>
        <end position="481"/>
    </location>
</feature>
<keyword evidence="5" id="KW-0539">Nucleus</keyword>
<dbReference type="GO" id="GO:0003684">
    <property type="term" value="F:damaged DNA binding"/>
    <property type="evidence" value="ECO:0007669"/>
    <property type="project" value="InterPro"/>
</dbReference>
<dbReference type="EMBL" id="MBFT01000094">
    <property type="protein sequence ID" value="PVU97903.1"/>
    <property type="molecule type" value="Genomic_DNA"/>
</dbReference>
<dbReference type="PANTHER" id="PTHR12135">
    <property type="entry name" value="DNA REPAIR PROTEIN XP-C / RAD4"/>
    <property type="match status" value="1"/>
</dbReference>